<name>A0AAV1RP14_9ROSI</name>
<proteinExistence type="predicted"/>
<organism evidence="1 2">
    <name type="scientific">Dovyalis caffra</name>
    <dbReference type="NCBI Taxonomy" id="77055"/>
    <lineage>
        <taxon>Eukaryota</taxon>
        <taxon>Viridiplantae</taxon>
        <taxon>Streptophyta</taxon>
        <taxon>Embryophyta</taxon>
        <taxon>Tracheophyta</taxon>
        <taxon>Spermatophyta</taxon>
        <taxon>Magnoliopsida</taxon>
        <taxon>eudicotyledons</taxon>
        <taxon>Gunneridae</taxon>
        <taxon>Pentapetalae</taxon>
        <taxon>rosids</taxon>
        <taxon>fabids</taxon>
        <taxon>Malpighiales</taxon>
        <taxon>Salicaceae</taxon>
        <taxon>Flacourtieae</taxon>
        <taxon>Dovyalis</taxon>
    </lineage>
</organism>
<dbReference type="AlphaFoldDB" id="A0AAV1RP14"/>
<sequence>MLKLARQALVGRLALVGSHKVIGTSSSESWKVLGNRDIIFIYTKRTHSSKFFT</sequence>
<protein>
    <submittedName>
        <fullName evidence="1">Uncharacterized protein</fullName>
    </submittedName>
</protein>
<reference evidence="1 2" key="1">
    <citation type="submission" date="2024-01" db="EMBL/GenBank/DDBJ databases">
        <authorList>
            <person name="Waweru B."/>
        </authorList>
    </citation>
    <scope>NUCLEOTIDE SEQUENCE [LARGE SCALE GENOMIC DNA]</scope>
</reference>
<accession>A0AAV1RP14</accession>
<feature type="non-terminal residue" evidence="1">
    <location>
        <position position="53"/>
    </location>
</feature>
<dbReference type="Proteomes" id="UP001314170">
    <property type="component" value="Unassembled WGS sequence"/>
</dbReference>
<gene>
    <name evidence="1" type="ORF">DCAF_LOCUS12637</name>
</gene>
<evidence type="ECO:0000313" key="2">
    <source>
        <dbReference type="Proteomes" id="UP001314170"/>
    </source>
</evidence>
<dbReference type="EMBL" id="CAWUPB010001087">
    <property type="protein sequence ID" value="CAK7337600.1"/>
    <property type="molecule type" value="Genomic_DNA"/>
</dbReference>
<comment type="caution">
    <text evidence="1">The sequence shown here is derived from an EMBL/GenBank/DDBJ whole genome shotgun (WGS) entry which is preliminary data.</text>
</comment>
<keyword evidence="2" id="KW-1185">Reference proteome</keyword>
<evidence type="ECO:0000313" key="1">
    <source>
        <dbReference type="EMBL" id="CAK7337600.1"/>
    </source>
</evidence>